<dbReference type="InterPro" id="IPR023187">
    <property type="entry name" value="Tscrpt_reg_MarR-type_CS"/>
</dbReference>
<dbReference type="SUPFAM" id="SSF46785">
    <property type="entry name" value="Winged helix' DNA-binding domain"/>
    <property type="match status" value="1"/>
</dbReference>
<dbReference type="InterPro" id="IPR036388">
    <property type="entry name" value="WH-like_DNA-bd_sf"/>
</dbReference>
<keyword evidence="3" id="KW-0804">Transcription</keyword>
<dbReference type="PANTHER" id="PTHR42756:SF1">
    <property type="entry name" value="TRANSCRIPTIONAL REPRESSOR OF EMRAB OPERON"/>
    <property type="match status" value="1"/>
</dbReference>
<gene>
    <name evidence="5" type="ORF">GCM10009750_22810</name>
</gene>
<evidence type="ECO:0000256" key="3">
    <source>
        <dbReference type="ARBA" id="ARBA00023163"/>
    </source>
</evidence>
<keyword evidence="6" id="KW-1185">Reference proteome</keyword>
<evidence type="ECO:0000259" key="4">
    <source>
        <dbReference type="PROSITE" id="PS50995"/>
    </source>
</evidence>
<proteinExistence type="predicted"/>
<dbReference type="InterPro" id="IPR036390">
    <property type="entry name" value="WH_DNA-bd_sf"/>
</dbReference>
<evidence type="ECO:0000256" key="1">
    <source>
        <dbReference type="ARBA" id="ARBA00023015"/>
    </source>
</evidence>
<protein>
    <recommendedName>
        <fullName evidence="4">HTH marR-type domain-containing protein</fullName>
    </recommendedName>
</protein>
<dbReference type="SMART" id="SM00347">
    <property type="entry name" value="HTH_MARR"/>
    <property type="match status" value="1"/>
</dbReference>
<comment type="caution">
    <text evidence="5">The sequence shown here is derived from an EMBL/GenBank/DDBJ whole genome shotgun (WGS) entry which is preliminary data.</text>
</comment>
<evidence type="ECO:0000313" key="5">
    <source>
        <dbReference type="EMBL" id="GAA1837203.1"/>
    </source>
</evidence>
<reference evidence="6" key="1">
    <citation type="journal article" date="2019" name="Int. J. Syst. Evol. Microbiol.">
        <title>The Global Catalogue of Microorganisms (GCM) 10K type strain sequencing project: providing services to taxonomists for standard genome sequencing and annotation.</title>
        <authorList>
            <consortium name="The Broad Institute Genomics Platform"/>
            <consortium name="The Broad Institute Genome Sequencing Center for Infectious Disease"/>
            <person name="Wu L."/>
            <person name="Ma J."/>
        </authorList>
    </citation>
    <scope>NUCLEOTIDE SEQUENCE [LARGE SCALE GENOMIC DNA]</scope>
    <source>
        <strain evidence="6">JCM 14323</strain>
    </source>
</reference>
<dbReference type="Gene3D" id="1.10.10.10">
    <property type="entry name" value="Winged helix-like DNA-binding domain superfamily/Winged helix DNA-binding domain"/>
    <property type="match status" value="1"/>
</dbReference>
<evidence type="ECO:0000313" key="6">
    <source>
        <dbReference type="Proteomes" id="UP001501746"/>
    </source>
</evidence>
<name>A0ABP4Z455_9MICO</name>
<accession>A0ABP4Z455</accession>
<organism evidence="5 6">
    <name type="scientific">Agromyces salentinus</name>
    <dbReference type="NCBI Taxonomy" id="269421"/>
    <lineage>
        <taxon>Bacteria</taxon>
        <taxon>Bacillati</taxon>
        <taxon>Actinomycetota</taxon>
        <taxon>Actinomycetes</taxon>
        <taxon>Micrococcales</taxon>
        <taxon>Microbacteriaceae</taxon>
        <taxon>Agromyces</taxon>
    </lineage>
</organism>
<feature type="domain" description="HTH marR-type" evidence="4">
    <location>
        <begin position="76"/>
        <end position="211"/>
    </location>
</feature>
<keyword evidence="2" id="KW-0238">DNA-binding</keyword>
<dbReference type="PANTHER" id="PTHR42756">
    <property type="entry name" value="TRANSCRIPTIONAL REGULATOR, MARR"/>
    <property type="match status" value="1"/>
</dbReference>
<dbReference type="InterPro" id="IPR000835">
    <property type="entry name" value="HTH_MarR-typ"/>
</dbReference>
<sequence>MADRSRGVRTGAIQSARPADRFGAVQVRHAASGARLVIQRERAAGPRDNGGMTHADEVDRIVEDWERERPDLDFAPLQVLSRVARLSKHLDRARRQAFARSELESSEFDVLSALRRAGAPFRLSPKQLLQQTLVSSGTMTNRIDRLVERGLVTRQTDPNDGRGILVEMSQAGLTRVDAAITRLVDAEAELLSGLPAAEQKRLAGLLRKLSLGFD</sequence>
<dbReference type="Pfam" id="PF12802">
    <property type="entry name" value="MarR_2"/>
    <property type="match status" value="1"/>
</dbReference>
<dbReference type="PROSITE" id="PS50995">
    <property type="entry name" value="HTH_MARR_2"/>
    <property type="match status" value="1"/>
</dbReference>
<dbReference type="PROSITE" id="PS01117">
    <property type="entry name" value="HTH_MARR_1"/>
    <property type="match status" value="1"/>
</dbReference>
<dbReference type="PRINTS" id="PR00598">
    <property type="entry name" value="HTHMARR"/>
</dbReference>
<dbReference type="EMBL" id="BAAANK010000006">
    <property type="protein sequence ID" value="GAA1837203.1"/>
    <property type="molecule type" value="Genomic_DNA"/>
</dbReference>
<dbReference type="Proteomes" id="UP001501746">
    <property type="component" value="Unassembled WGS sequence"/>
</dbReference>
<keyword evidence="1" id="KW-0805">Transcription regulation</keyword>
<evidence type="ECO:0000256" key="2">
    <source>
        <dbReference type="ARBA" id="ARBA00023125"/>
    </source>
</evidence>